<dbReference type="InterPro" id="IPR016040">
    <property type="entry name" value="NAD(P)-bd_dom"/>
</dbReference>
<gene>
    <name evidence="2" type="ORF">MNBD_CHLOROFLEXI01-2055</name>
</gene>
<feature type="non-terminal residue" evidence="2">
    <location>
        <position position="72"/>
    </location>
</feature>
<name>A0A3B0UJU8_9ZZZZ</name>
<dbReference type="SUPFAM" id="SSF51735">
    <property type="entry name" value="NAD(P)-binding Rossmann-fold domains"/>
    <property type="match status" value="1"/>
</dbReference>
<dbReference type="AlphaFoldDB" id="A0A3B0UJU8"/>
<accession>A0A3B0UJU8</accession>
<dbReference type="Gene3D" id="3.40.50.720">
    <property type="entry name" value="NAD(P)-binding Rossmann-like Domain"/>
    <property type="match status" value="1"/>
</dbReference>
<sequence length="72" mass="7544">MILVTGAAGKTGLAVLAALQQRSVKTRAFVRHDEQIAAVRNAGAAEVVVGNLLDADVWRLATTAVSAIYHIC</sequence>
<reference evidence="2" key="1">
    <citation type="submission" date="2018-06" db="EMBL/GenBank/DDBJ databases">
        <authorList>
            <person name="Zhirakovskaya E."/>
        </authorList>
    </citation>
    <scope>NUCLEOTIDE SEQUENCE</scope>
</reference>
<evidence type="ECO:0000313" key="2">
    <source>
        <dbReference type="EMBL" id="VAW31411.1"/>
    </source>
</evidence>
<proteinExistence type="predicted"/>
<dbReference type="Pfam" id="PF13460">
    <property type="entry name" value="NAD_binding_10"/>
    <property type="match status" value="1"/>
</dbReference>
<organism evidence="2">
    <name type="scientific">hydrothermal vent metagenome</name>
    <dbReference type="NCBI Taxonomy" id="652676"/>
    <lineage>
        <taxon>unclassified sequences</taxon>
        <taxon>metagenomes</taxon>
        <taxon>ecological metagenomes</taxon>
    </lineage>
</organism>
<protein>
    <recommendedName>
        <fullName evidence="1">NAD(P)-binding domain-containing protein</fullName>
    </recommendedName>
</protein>
<evidence type="ECO:0000259" key="1">
    <source>
        <dbReference type="Pfam" id="PF13460"/>
    </source>
</evidence>
<feature type="domain" description="NAD(P)-binding" evidence="1">
    <location>
        <begin position="6"/>
        <end position="69"/>
    </location>
</feature>
<dbReference type="EMBL" id="UOEU01000215">
    <property type="protein sequence ID" value="VAW31411.1"/>
    <property type="molecule type" value="Genomic_DNA"/>
</dbReference>
<dbReference type="InterPro" id="IPR036291">
    <property type="entry name" value="NAD(P)-bd_dom_sf"/>
</dbReference>